<feature type="domain" description="C2H2-type" evidence="3">
    <location>
        <begin position="487"/>
        <end position="518"/>
    </location>
</feature>
<dbReference type="AlphaFoldDB" id="A0A5N5QLN6"/>
<proteinExistence type="predicted"/>
<dbReference type="GO" id="GO:0008270">
    <property type="term" value="F:zinc ion binding"/>
    <property type="evidence" value="ECO:0007669"/>
    <property type="project" value="UniProtKB-KW"/>
</dbReference>
<dbReference type="PROSITE" id="PS50157">
    <property type="entry name" value="ZINC_FINGER_C2H2_2"/>
    <property type="match status" value="1"/>
</dbReference>
<evidence type="ECO:0000256" key="1">
    <source>
        <dbReference type="PROSITE-ProRule" id="PRU00042"/>
    </source>
</evidence>
<evidence type="ECO:0000313" key="5">
    <source>
        <dbReference type="Proteomes" id="UP000383932"/>
    </source>
</evidence>
<dbReference type="OrthoDB" id="8922241at2759"/>
<evidence type="ECO:0000256" key="2">
    <source>
        <dbReference type="SAM" id="MobiDB-lite"/>
    </source>
</evidence>
<accession>A0A5N5QLN6</accession>
<feature type="region of interest" description="Disordered" evidence="2">
    <location>
        <begin position="293"/>
        <end position="343"/>
    </location>
</feature>
<organism evidence="4 5">
    <name type="scientific">Ceratobasidium theobromae</name>
    <dbReference type="NCBI Taxonomy" id="1582974"/>
    <lineage>
        <taxon>Eukaryota</taxon>
        <taxon>Fungi</taxon>
        <taxon>Dikarya</taxon>
        <taxon>Basidiomycota</taxon>
        <taxon>Agaricomycotina</taxon>
        <taxon>Agaricomycetes</taxon>
        <taxon>Cantharellales</taxon>
        <taxon>Ceratobasidiaceae</taxon>
        <taxon>Ceratobasidium</taxon>
    </lineage>
</organism>
<dbReference type="Pfam" id="PF00096">
    <property type="entry name" value="zf-C2H2"/>
    <property type="match status" value="1"/>
</dbReference>
<dbReference type="InterPro" id="IPR013087">
    <property type="entry name" value="Znf_C2H2_type"/>
</dbReference>
<evidence type="ECO:0000259" key="3">
    <source>
        <dbReference type="PROSITE" id="PS50157"/>
    </source>
</evidence>
<comment type="caution">
    <text evidence="4">The sequence shown here is derived from an EMBL/GenBank/DDBJ whole genome shotgun (WGS) entry which is preliminary data.</text>
</comment>
<name>A0A5N5QLN6_9AGAM</name>
<protein>
    <recommendedName>
        <fullName evidence="3">C2H2-type domain-containing protein</fullName>
    </recommendedName>
</protein>
<gene>
    <name evidence="4" type="ORF">CTheo_4115</name>
</gene>
<dbReference type="Proteomes" id="UP000383932">
    <property type="component" value="Unassembled WGS sequence"/>
</dbReference>
<reference evidence="4 5" key="1">
    <citation type="journal article" date="2019" name="Fungal Biol. Biotechnol.">
        <title>Draft genome sequence of fastidious pathogen Ceratobasidium theobromae, which causes vascular-streak dieback in Theobroma cacao.</title>
        <authorList>
            <person name="Ali S.S."/>
            <person name="Asman A."/>
            <person name="Shao J."/>
            <person name="Firmansyah A.P."/>
            <person name="Susilo A.W."/>
            <person name="Rosmana A."/>
            <person name="McMahon P."/>
            <person name="Junaid M."/>
            <person name="Guest D."/>
            <person name="Kheng T.Y."/>
            <person name="Meinhardt L.W."/>
            <person name="Bailey B.A."/>
        </authorList>
    </citation>
    <scope>NUCLEOTIDE SEQUENCE [LARGE SCALE GENOMIC DNA]</scope>
    <source>
        <strain evidence="4 5">CT2</strain>
    </source>
</reference>
<feature type="region of interest" description="Disordered" evidence="2">
    <location>
        <begin position="414"/>
        <end position="442"/>
    </location>
</feature>
<keyword evidence="5" id="KW-1185">Reference proteome</keyword>
<keyword evidence="1" id="KW-0863">Zinc-finger</keyword>
<evidence type="ECO:0000313" key="4">
    <source>
        <dbReference type="EMBL" id="KAB5592468.1"/>
    </source>
</evidence>
<dbReference type="EMBL" id="SSOP01000064">
    <property type="protein sequence ID" value="KAB5592468.1"/>
    <property type="molecule type" value="Genomic_DNA"/>
</dbReference>
<keyword evidence="1" id="KW-0479">Metal-binding</keyword>
<dbReference type="Gene3D" id="3.30.160.60">
    <property type="entry name" value="Classic Zinc Finger"/>
    <property type="match status" value="1"/>
</dbReference>
<feature type="region of interest" description="Disordered" evidence="2">
    <location>
        <begin position="456"/>
        <end position="476"/>
    </location>
</feature>
<sequence length="581" mass="62882">MTWIQPIAEPNPSPSHTLEVSNNLATDHTMVRDNWVTQTSPLAPPPIPDMGVVANLKSSGRLSCAASSRLSSSLELSAAAPGLVGSINVAQIHGAPASAAQINLATDSNFGNGIEHNESQFFNPFSTSFVQNVYQPCQLPLPALGKAVNIPLVADTSSEPSPASAEIAISPGYTYGYSQSPQSAQSSNGIALGYDDFQSQGLGEQPFDTNAIAELCLEDDHVSPFVREQPQGSRCSGTDFNQNSSALILQDSQPQHTYIVSFHGMPLGEDKWSGTAFSSPSLASFRSSPVERHDASALGTPSLEFDDVSSPVEPPPSISYSAPESRRPSSSPSCLPSMGERRGAISQQGSLESYFPHIFTGFDFDIDNNRLHTAFNDDCSTPALSPSTSQEPEYPFEAAAPIRPSLAMAKVDSIPLSRRPSSKSESAARGQNGGSRHHPYGRTTKMSAHEQVIEFGPPFSDVSDDREPGARKSRRKSKAPRRCYCDYVCPVKGEPCGQSVSREADMSRHRQRHRRAELDMIRDGVLLPERQTNFDDLKPSEEIVCKGCGESISRKDAFKRHLKNTGKACRPYYPHIVIADD</sequence>
<keyword evidence="1" id="KW-0862">Zinc</keyword>
<feature type="compositionally biased region" description="Low complexity" evidence="2">
    <location>
        <begin position="318"/>
        <end position="337"/>
    </location>
</feature>